<dbReference type="Proteomes" id="UP000518904">
    <property type="component" value="Unassembled WGS sequence"/>
</dbReference>
<comment type="caution">
    <text evidence="1">The sequence shown here is derived from an EMBL/GenBank/DDBJ whole genome shotgun (WGS) entry which is preliminary data.</text>
</comment>
<dbReference type="EMBL" id="JABCLB010001328">
    <property type="protein sequence ID" value="NMU84002.1"/>
    <property type="molecule type" value="Genomic_DNA"/>
</dbReference>
<accession>A0A7Y0SIU0</accession>
<evidence type="ECO:0000313" key="1">
    <source>
        <dbReference type="EMBL" id="NMU84002.1"/>
    </source>
</evidence>
<protein>
    <submittedName>
        <fullName evidence="1">Uncharacterized protein</fullName>
    </submittedName>
</protein>
<proteinExistence type="predicted"/>
<reference evidence="1 2" key="1">
    <citation type="submission" date="2020-04" db="EMBL/GenBank/DDBJ databases">
        <title>Whole-genome sequencing of Vibrio spp. from China reveals different genetic environments of blaCTX-M-14 among diverse lineages.</title>
        <authorList>
            <person name="Zheng Z."/>
            <person name="Ye L."/>
            <person name="Chen S."/>
        </authorList>
    </citation>
    <scope>NUCLEOTIDE SEQUENCE [LARGE SCALE GENOMIC DNA]</scope>
    <source>
        <strain evidence="1 2">Vb0551</strain>
    </source>
</reference>
<organism evidence="1 2">
    <name type="scientific">Vibrio parahaemolyticus</name>
    <dbReference type="NCBI Taxonomy" id="670"/>
    <lineage>
        <taxon>Bacteria</taxon>
        <taxon>Pseudomonadati</taxon>
        <taxon>Pseudomonadota</taxon>
        <taxon>Gammaproteobacteria</taxon>
        <taxon>Vibrionales</taxon>
        <taxon>Vibrionaceae</taxon>
        <taxon>Vibrio</taxon>
    </lineage>
</organism>
<dbReference type="RefSeq" id="WP_141179941.1">
    <property type="nucleotide sequence ID" value="NZ_CP041202.1"/>
</dbReference>
<name>A0A7Y0SIU0_VIBPH</name>
<evidence type="ECO:0000313" key="2">
    <source>
        <dbReference type="Proteomes" id="UP000518904"/>
    </source>
</evidence>
<gene>
    <name evidence="1" type="ORF">HKB16_14030</name>
</gene>
<sequence length="104" mass="11759">MERVLDEVTIHKMTLLASEYSSVEIADILQVNANTVRSTLGRLGVQIKGGRGSPMVSEEDVLLMLELRKDGIPMSQVAEKFGISYHHCSRLTRSAYQEWKRTNH</sequence>
<dbReference type="AlphaFoldDB" id="A0A7Y0SIU0"/>